<dbReference type="RefSeq" id="WP_146532913.1">
    <property type="nucleotide sequence ID" value="NZ_SJPX01000001.1"/>
</dbReference>
<accession>A0A5C6FEW9</accession>
<feature type="compositionally biased region" description="Basic and acidic residues" evidence="1">
    <location>
        <begin position="464"/>
        <end position="477"/>
    </location>
</feature>
<keyword evidence="7" id="KW-1185">Reference proteome</keyword>
<proteinExistence type="predicted"/>
<dbReference type="PANTHER" id="PTHR35889">
    <property type="entry name" value="CYCLOINULO-OLIGOSACCHARIDE FRUCTANOTRANSFERASE-RELATED"/>
    <property type="match status" value="1"/>
</dbReference>
<evidence type="ECO:0000256" key="1">
    <source>
        <dbReference type="SAM" id="MobiDB-lite"/>
    </source>
</evidence>
<comment type="caution">
    <text evidence="6">The sequence shown here is derived from an EMBL/GenBank/DDBJ whole genome shotgun (WGS) entry which is preliminary data.</text>
</comment>
<gene>
    <name evidence="6" type="ORF">Poly59_10400</name>
</gene>
<feature type="region of interest" description="Disordered" evidence="1">
    <location>
        <begin position="461"/>
        <end position="482"/>
    </location>
</feature>
<evidence type="ECO:0000259" key="5">
    <source>
        <dbReference type="Pfam" id="PF07635"/>
    </source>
</evidence>
<evidence type="ECO:0000313" key="7">
    <source>
        <dbReference type="Proteomes" id="UP000317977"/>
    </source>
</evidence>
<dbReference type="OrthoDB" id="127107at2"/>
<dbReference type="EMBL" id="SJPX01000001">
    <property type="protein sequence ID" value="TWU58131.1"/>
    <property type="molecule type" value="Genomic_DNA"/>
</dbReference>
<dbReference type="PANTHER" id="PTHR35889:SF3">
    <property type="entry name" value="F-BOX DOMAIN-CONTAINING PROTEIN"/>
    <property type="match status" value="1"/>
</dbReference>
<dbReference type="InterPro" id="IPR022655">
    <property type="entry name" value="DUF1553"/>
</dbReference>
<reference evidence="6 7" key="1">
    <citation type="submission" date="2019-02" db="EMBL/GenBank/DDBJ databases">
        <title>Deep-cultivation of Planctomycetes and their phenomic and genomic characterization uncovers novel biology.</title>
        <authorList>
            <person name="Wiegand S."/>
            <person name="Jogler M."/>
            <person name="Boedeker C."/>
            <person name="Pinto D."/>
            <person name="Vollmers J."/>
            <person name="Rivas-Marin E."/>
            <person name="Kohn T."/>
            <person name="Peeters S.H."/>
            <person name="Heuer A."/>
            <person name="Rast P."/>
            <person name="Oberbeckmann S."/>
            <person name="Bunk B."/>
            <person name="Jeske O."/>
            <person name="Meyerdierks A."/>
            <person name="Storesund J.E."/>
            <person name="Kallscheuer N."/>
            <person name="Luecker S."/>
            <person name="Lage O.M."/>
            <person name="Pohl T."/>
            <person name="Merkel B.J."/>
            <person name="Hornburger P."/>
            <person name="Mueller R.-W."/>
            <person name="Bruemmer F."/>
            <person name="Labrenz M."/>
            <person name="Spormann A.M."/>
            <person name="Op Den Camp H."/>
            <person name="Overmann J."/>
            <person name="Amann R."/>
            <person name="Jetten M.S.M."/>
            <person name="Mascher T."/>
            <person name="Medema M.H."/>
            <person name="Devos D.P."/>
            <person name="Kaster A.-K."/>
            <person name="Ovreas L."/>
            <person name="Rohde M."/>
            <person name="Galperin M.Y."/>
            <person name="Jogler C."/>
        </authorList>
    </citation>
    <scope>NUCLEOTIDE SEQUENCE [LARGE SCALE GENOMIC DNA]</scope>
    <source>
        <strain evidence="6 7">Poly59</strain>
    </source>
</reference>
<dbReference type="InterPro" id="IPR011444">
    <property type="entry name" value="DUF1549"/>
</dbReference>
<dbReference type="Pfam" id="PF07587">
    <property type="entry name" value="PSD1"/>
    <property type="match status" value="1"/>
</dbReference>
<protein>
    <submittedName>
        <fullName evidence="6">Planctomycete cytochrome C</fullName>
    </submittedName>
</protein>
<feature type="chain" id="PRO_5023065922" evidence="2">
    <location>
        <begin position="26"/>
        <end position="930"/>
    </location>
</feature>
<dbReference type="AlphaFoldDB" id="A0A5C6FEW9"/>
<evidence type="ECO:0000259" key="3">
    <source>
        <dbReference type="Pfam" id="PF07583"/>
    </source>
</evidence>
<evidence type="ECO:0000259" key="4">
    <source>
        <dbReference type="Pfam" id="PF07587"/>
    </source>
</evidence>
<dbReference type="Proteomes" id="UP000317977">
    <property type="component" value="Unassembled WGS sequence"/>
</dbReference>
<dbReference type="InterPro" id="IPR011429">
    <property type="entry name" value="Cyt_c_Planctomycete-type"/>
</dbReference>
<sequence length="930" mass="105272" precursor="true">MNLSIRFVLLNIALAFGLGSADVRADDAIEPVNELATDQAAEHFTLKVLPLIKEKCIGCHGTDPDDIKGDYDMRTREAIVVGGESGDAAIVPGEPDDSPLYQAIMWEGLEMPPKINDRLDETQIEIFRDWILNGAAWPSEDRQAAIMIKQREVIENEDGKLIATSGGLADQWTYRRYLPDDVWAFQPVRDQFDHDSVDGFIDQRLSEAETRPAGQAEPRVLIRRATLDLTGLLPSPTEVDQFLAAWDANADEAWSELIDRLLASPHYGERWGQHWLDVVRYADTGGFSNDYERSNAWRYRDYVVRSFNDDKPYNEFVVEQIAGDELRPDDPEALIATGFLRMGPWDTAMVAQDEARQIFRDDVVHSIGNSFLSMPMRCCKCHDHKFDPIPTQDYYRMYAAISACQPAEVPVDFLDVENQAGFGEGQEMVDRLYDFANAEYQQLFDKQEASAKQWYAEHNLPYKNESDRKSDPDDQKPPRYVGLTETEKGQLKVREQDRWIWERRKERYQPMVQSVYDGPDLWQNAKKLRKPNKIKEGWKTESFIHTGGSLAAKGEAVTPGVLSGCGIPVPGAPSDDPFALTTDVNGRRLGLANWIVDPKNPLTARSFVNRLWQHHFGRGIVATPNSFGVKGAKPTHPELLDWLSAQFVAGGWKSKPIHRMIMMSDAYKRSTWHADLDGLATSDPENALLARFIPRRMTAEELRDNLLVASGELNREIGGLPVMPEMNLEVALQPRMIQFSIAPAYQPSRTPEQRNRRTIYAYRVRGQADPFMEVLNQPNPNDSCDLRDAAAVSPQSFTMMNSDLMSDRSIAMALRLQDEADSVPKQIELAFALILGRRPSDQQRSGLVRYVQDMVAYHKSNQPEPVVYPTKLVRSLVEEFSGETFQFDELLPVFENYTPDAKPATVSAQTRSLADACLLLFNSNEFVYVY</sequence>
<feature type="domain" description="DUF1553" evidence="4">
    <location>
        <begin position="587"/>
        <end position="850"/>
    </location>
</feature>
<evidence type="ECO:0000256" key="2">
    <source>
        <dbReference type="SAM" id="SignalP"/>
    </source>
</evidence>
<organism evidence="6 7">
    <name type="scientific">Rubripirellula reticaptiva</name>
    <dbReference type="NCBI Taxonomy" id="2528013"/>
    <lineage>
        <taxon>Bacteria</taxon>
        <taxon>Pseudomonadati</taxon>
        <taxon>Planctomycetota</taxon>
        <taxon>Planctomycetia</taxon>
        <taxon>Pirellulales</taxon>
        <taxon>Pirellulaceae</taxon>
        <taxon>Rubripirellula</taxon>
    </lineage>
</organism>
<evidence type="ECO:0000313" key="6">
    <source>
        <dbReference type="EMBL" id="TWU58131.1"/>
    </source>
</evidence>
<feature type="domain" description="DUF1549" evidence="3">
    <location>
        <begin position="197"/>
        <end position="403"/>
    </location>
</feature>
<keyword evidence="2" id="KW-0732">Signal</keyword>
<feature type="domain" description="Cytochrome C Planctomycete-type" evidence="5">
    <location>
        <begin position="56"/>
        <end position="114"/>
    </location>
</feature>
<name>A0A5C6FEW9_9BACT</name>
<feature type="signal peptide" evidence="2">
    <location>
        <begin position="1"/>
        <end position="25"/>
    </location>
</feature>
<dbReference type="Pfam" id="PF07583">
    <property type="entry name" value="PSCyt2"/>
    <property type="match status" value="1"/>
</dbReference>
<dbReference type="Pfam" id="PF07635">
    <property type="entry name" value="PSCyt1"/>
    <property type="match status" value="1"/>
</dbReference>